<dbReference type="EMBL" id="NSKC01000008">
    <property type="protein sequence ID" value="PAU82820.1"/>
    <property type="molecule type" value="Genomic_DNA"/>
</dbReference>
<keyword evidence="3" id="KW-0479">Metal-binding</keyword>
<evidence type="ECO:0000256" key="2">
    <source>
        <dbReference type="ARBA" id="ARBA00022694"/>
    </source>
</evidence>
<name>A0A2A2FDA4_9EURY</name>
<keyword evidence="4" id="KW-0106">Calcium</keyword>
<comment type="caution">
    <text evidence="6">The sequence shown here is derived from an EMBL/GenBank/DDBJ whole genome shotgun (WGS) entry which is preliminary data.</text>
</comment>
<evidence type="ECO:0000256" key="1">
    <source>
        <dbReference type="ARBA" id="ARBA00007963"/>
    </source>
</evidence>
<accession>A0A2A2FDA4</accession>
<dbReference type="OrthoDB" id="8831at2157"/>
<dbReference type="InterPro" id="IPR036820">
    <property type="entry name" value="Archease_dom_sf"/>
</dbReference>
<gene>
    <name evidence="6" type="ORF">CK500_11845</name>
</gene>
<dbReference type="Gene3D" id="3.55.10.10">
    <property type="entry name" value="Archease domain"/>
    <property type="match status" value="1"/>
</dbReference>
<dbReference type="SUPFAM" id="SSF69819">
    <property type="entry name" value="MTH1598-like"/>
    <property type="match status" value="1"/>
</dbReference>
<dbReference type="Proteomes" id="UP000218083">
    <property type="component" value="Unassembled WGS sequence"/>
</dbReference>
<keyword evidence="7" id="KW-1185">Reference proteome</keyword>
<dbReference type="Pfam" id="PF01951">
    <property type="entry name" value="Archease"/>
    <property type="match status" value="1"/>
</dbReference>
<evidence type="ECO:0000256" key="4">
    <source>
        <dbReference type="ARBA" id="ARBA00022837"/>
    </source>
</evidence>
<evidence type="ECO:0000313" key="7">
    <source>
        <dbReference type="Proteomes" id="UP000218083"/>
    </source>
</evidence>
<dbReference type="PANTHER" id="PTHR12682:SF11">
    <property type="entry name" value="PROTEIN ARCHEASE"/>
    <property type="match status" value="1"/>
</dbReference>
<dbReference type="InterPro" id="IPR002804">
    <property type="entry name" value="Archease"/>
</dbReference>
<evidence type="ECO:0000256" key="3">
    <source>
        <dbReference type="ARBA" id="ARBA00022723"/>
    </source>
</evidence>
<evidence type="ECO:0000313" key="6">
    <source>
        <dbReference type="EMBL" id="PAU82820.1"/>
    </source>
</evidence>
<comment type="similarity">
    <text evidence="1">Belongs to the archease family.</text>
</comment>
<sequence>MSYALREHTADVAVEATAPTLGGLFEAVADGLTAASCETVPDAGDRFELAVSAESREALLFDFLDQLIYERDVRLVLPADHECAIVAPDESGSGRAEATWTVEATARGVPLDAVAAREIKAVTYSEMRLERRDEEWYAYVVFDV</sequence>
<keyword evidence="2" id="KW-0819">tRNA processing</keyword>
<dbReference type="GO" id="GO:0046872">
    <property type="term" value="F:metal ion binding"/>
    <property type="evidence" value="ECO:0007669"/>
    <property type="project" value="UniProtKB-KW"/>
</dbReference>
<dbReference type="PANTHER" id="PTHR12682">
    <property type="entry name" value="ARCHEASE"/>
    <property type="match status" value="1"/>
</dbReference>
<organism evidence="6 7">
    <name type="scientific">Halorubrum salipaludis</name>
    <dbReference type="NCBI Taxonomy" id="2032630"/>
    <lineage>
        <taxon>Archaea</taxon>
        <taxon>Methanobacteriati</taxon>
        <taxon>Methanobacteriota</taxon>
        <taxon>Stenosarchaea group</taxon>
        <taxon>Halobacteria</taxon>
        <taxon>Halobacteriales</taxon>
        <taxon>Haloferacaceae</taxon>
        <taxon>Halorubrum</taxon>
    </lineage>
</organism>
<dbReference type="AlphaFoldDB" id="A0A2A2FDA4"/>
<protein>
    <submittedName>
        <fullName evidence="6">Protein archease</fullName>
    </submittedName>
</protein>
<dbReference type="GO" id="GO:0008033">
    <property type="term" value="P:tRNA processing"/>
    <property type="evidence" value="ECO:0007669"/>
    <property type="project" value="UniProtKB-KW"/>
</dbReference>
<dbReference type="RefSeq" id="WP_095637433.1">
    <property type="nucleotide sequence ID" value="NZ_NSKC01000008.1"/>
</dbReference>
<dbReference type="InterPro" id="IPR023572">
    <property type="entry name" value="Archease_dom"/>
</dbReference>
<reference evidence="6 7" key="1">
    <citation type="submission" date="2017-08" db="EMBL/GenBank/DDBJ databases">
        <title>The strain WRN001 was isolated from Binhai saline alkaline soil, Tianjin, China.</title>
        <authorList>
            <person name="Liu D."/>
            <person name="Zhang G."/>
        </authorList>
    </citation>
    <scope>NUCLEOTIDE SEQUENCE [LARGE SCALE GENOMIC DNA]</scope>
    <source>
        <strain evidence="6 7">WN019</strain>
    </source>
</reference>
<evidence type="ECO:0000259" key="5">
    <source>
        <dbReference type="Pfam" id="PF01951"/>
    </source>
</evidence>
<feature type="domain" description="Archease" evidence="5">
    <location>
        <begin position="3"/>
        <end position="144"/>
    </location>
</feature>
<proteinExistence type="inferred from homology"/>